<gene>
    <name evidence="2" type="ORF">PACTADRAFT_48686</name>
</gene>
<name>A0A1E4TYQ9_PACTA</name>
<feature type="region of interest" description="Disordered" evidence="1">
    <location>
        <begin position="59"/>
        <end position="84"/>
    </location>
</feature>
<dbReference type="AlphaFoldDB" id="A0A1E4TYQ9"/>
<evidence type="ECO:0000256" key="1">
    <source>
        <dbReference type="SAM" id="MobiDB-lite"/>
    </source>
</evidence>
<reference evidence="3" key="1">
    <citation type="submission" date="2016-05" db="EMBL/GenBank/DDBJ databases">
        <title>Comparative genomics of biotechnologically important yeasts.</title>
        <authorList>
            <consortium name="DOE Joint Genome Institute"/>
            <person name="Riley R."/>
            <person name="Haridas S."/>
            <person name="Wolfe K.H."/>
            <person name="Lopes M.R."/>
            <person name="Hittinger C.T."/>
            <person name="Goker M."/>
            <person name="Salamov A."/>
            <person name="Wisecaver J."/>
            <person name="Long T.M."/>
            <person name="Aerts A.L."/>
            <person name="Barry K."/>
            <person name="Choi C."/>
            <person name="Clum A."/>
            <person name="Coughlan A.Y."/>
            <person name="Deshpande S."/>
            <person name="Douglass A.P."/>
            <person name="Hanson S.J."/>
            <person name="Klenk H.-P."/>
            <person name="Labutti K."/>
            <person name="Lapidus A."/>
            <person name="Lindquist E."/>
            <person name="Lipzen A."/>
            <person name="Meier-Kolthoff J.P."/>
            <person name="Ohm R.A."/>
            <person name="Otillar R.P."/>
            <person name="Pangilinan J."/>
            <person name="Peng Y."/>
            <person name="Rokas A."/>
            <person name="Rosa C.A."/>
            <person name="Scheuner C."/>
            <person name="Sibirny A.A."/>
            <person name="Slot J.C."/>
            <person name="Stielow J.B."/>
            <person name="Sun H."/>
            <person name="Kurtzman C.P."/>
            <person name="Blackwell M."/>
            <person name="Grigoriev I.V."/>
            <person name="Jeffries T.W."/>
        </authorList>
    </citation>
    <scope>NUCLEOTIDE SEQUENCE [LARGE SCALE GENOMIC DNA]</scope>
    <source>
        <strain evidence="3">NRRL Y-2460</strain>
    </source>
</reference>
<accession>A0A1E4TYQ9</accession>
<evidence type="ECO:0000313" key="3">
    <source>
        <dbReference type="Proteomes" id="UP000094236"/>
    </source>
</evidence>
<feature type="compositionally biased region" description="Basic residues" evidence="1">
    <location>
        <begin position="59"/>
        <end position="71"/>
    </location>
</feature>
<dbReference type="EMBL" id="KV454012">
    <property type="protein sequence ID" value="ODV96890.1"/>
    <property type="molecule type" value="Genomic_DNA"/>
</dbReference>
<feature type="region of interest" description="Disordered" evidence="1">
    <location>
        <begin position="332"/>
        <end position="391"/>
    </location>
</feature>
<evidence type="ECO:0000313" key="2">
    <source>
        <dbReference type="EMBL" id="ODV96890.1"/>
    </source>
</evidence>
<protein>
    <submittedName>
        <fullName evidence="2">Uncharacterized protein</fullName>
    </submittedName>
</protein>
<dbReference type="Proteomes" id="UP000094236">
    <property type="component" value="Unassembled WGS sequence"/>
</dbReference>
<keyword evidence="3" id="KW-1185">Reference proteome</keyword>
<organism evidence="2 3">
    <name type="scientific">Pachysolen tannophilus NRRL Y-2460</name>
    <dbReference type="NCBI Taxonomy" id="669874"/>
    <lineage>
        <taxon>Eukaryota</taxon>
        <taxon>Fungi</taxon>
        <taxon>Dikarya</taxon>
        <taxon>Ascomycota</taxon>
        <taxon>Saccharomycotina</taxon>
        <taxon>Pichiomycetes</taxon>
        <taxon>Pachysolenaceae</taxon>
        <taxon>Pachysolen</taxon>
    </lineage>
</organism>
<proteinExistence type="predicted"/>
<sequence length="608" mass="66728">MSIYFKFTKNCIKPEFVTKKDNTVNNIKNNSKLQVLSQLSMEYIQLGIDTLTRMTKHEFKKRATRGRKRKNPLPQTPLEEDENKFNKDQTEISVEKLSINKKFLIVDRLSLLPYDFKIYLLLACLNYLALDDSNENNSCTNNGKEQPSDDVLKTKSIISKIVVMFEVSFGNLDALIKGLTSATRKLLEWRSNNVVDVMKELEDIHTSFTCNSIVGSGSNYCNNNQDGFLLSMGLDDSHSSSGAAGSSTDDTDLNCFTELSSPSSNNISPHMVDLSFQPSSKRQRSVSCVTPTPVSAVSSSASSVGTNCSKTTETTSGNSLFSSIQANRMSRASSCASNSSNSTSTYNNSMMMSRGSSINRRSSSISTTATSTSMAMKRGNSSMSNSNPPSSLIPNSLPASYRTGSLFANHKPNPNMNRNSQSQFNGYDNCYYPKNGSSISGSVDTDHINTFLDTFTHNDGNHNQKTNYNIRRKGDTHEVSSLTANTASDIYDVDMDIMDLEVSNLTTTNVENNASANKDFNYFNEFFKWNGTTSNGATTPNGKLGSGTNIANIADMCAFQTSLDPLAPASNGQKLNGASSLQKDNDDLMRLKEKVLSLKSSRGDSEWD</sequence>